<evidence type="ECO:0000256" key="1">
    <source>
        <dbReference type="SAM" id="SignalP"/>
    </source>
</evidence>
<dbReference type="Proteomes" id="UP000031572">
    <property type="component" value="Unassembled WGS sequence"/>
</dbReference>
<evidence type="ECO:0008006" key="4">
    <source>
        <dbReference type="Google" id="ProtNLM"/>
    </source>
</evidence>
<sequence length="140" mass="14754">MIRVLKTLLLWLLIASLPIRGLAAVDTSCGSAHNGRTTTSMPAHMQVEATHQHELDVSAPCDIVQNQVSMAEHSTHGHDSHKDLNGGSCAACFIGAAAPSTAIDWAAGSRGSEAVIHFPTISFTGFIPAGLERPPRHILA</sequence>
<evidence type="ECO:0000313" key="2">
    <source>
        <dbReference type="EMBL" id="KIF81603.1"/>
    </source>
</evidence>
<reference evidence="2 3" key="1">
    <citation type="submission" date="2014-12" db="EMBL/GenBank/DDBJ databases">
        <title>Denitrispirillum autotrophicum gen. nov., sp. nov., Denitrifying, Facultatively Autotrophic Bacteria Isolated from Rice Paddy Soil.</title>
        <authorList>
            <person name="Ishii S."/>
            <person name="Ashida N."/>
            <person name="Ohno H."/>
            <person name="Otsuka S."/>
            <person name="Yokota A."/>
            <person name="Senoo K."/>
        </authorList>
    </citation>
    <scope>NUCLEOTIDE SEQUENCE [LARGE SCALE GENOMIC DNA]</scope>
    <source>
        <strain evidence="2 3">TSA66</strain>
    </source>
</reference>
<proteinExistence type="predicted"/>
<keyword evidence="3" id="KW-1185">Reference proteome</keyword>
<organism evidence="2 3">
    <name type="scientific">Noviherbaspirillum autotrophicum</name>
    <dbReference type="NCBI Taxonomy" id="709839"/>
    <lineage>
        <taxon>Bacteria</taxon>
        <taxon>Pseudomonadati</taxon>
        <taxon>Pseudomonadota</taxon>
        <taxon>Betaproteobacteria</taxon>
        <taxon>Burkholderiales</taxon>
        <taxon>Oxalobacteraceae</taxon>
        <taxon>Noviherbaspirillum</taxon>
    </lineage>
</organism>
<protein>
    <recommendedName>
        <fullName evidence="4">Cobalt-zinc-cadmium resistance protein</fullName>
    </recommendedName>
</protein>
<feature type="chain" id="PRO_5002143450" description="Cobalt-zinc-cadmium resistance protein" evidence="1">
    <location>
        <begin position="24"/>
        <end position="140"/>
    </location>
</feature>
<dbReference type="AlphaFoldDB" id="A0A0C1Y3C5"/>
<gene>
    <name evidence="2" type="ORF">TSA66_13590</name>
</gene>
<dbReference type="STRING" id="709839.TSA66_13590"/>
<name>A0A0C1Y3C5_9BURK</name>
<evidence type="ECO:0000313" key="3">
    <source>
        <dbReference type="Proteomes" id="UP000031572"/>
    </source>
</evidence>
<dbReference type="EMBL" id="JWJG01000028">
    <property type="protein sequence ID" value="KIF81603.1"/>
    <property type="molecule type" value="Genomic_DNA"/>
</dbReference>
<comment type="caution">
    <text evidence="2">The sequence shown here is derived from an EMBL/GenBank/DDBJ whole genome shotgun (WGS) entry which is preliminary data.</text>
</comment>
<feature type="signal peptide" evidence="1">
    <location>
        <begin position="1"/>
        <end position="23"/>
    </location>
</feature>
<keyword evidence="1" id="KW-0732">Signal</keyword>
<accession>A0A0C1Y3C5</accession>